<feature type="compositionally biased region" description="Basic and acidic residues" evidence="2">
    <location>
        <begin position="292"/>
        <end position="302"/>
    </location>
</feature>
<evidence type="ECO:0000259" key="3">
    <source>
        <dbReference type="PROSITE" id="PS50158"/>
    </source>
</evidence>
<dbReference type="EMBL" id="JBHFFA010000003">
    <property type="protein sequence ID" value="KAL2633580.1"/>
    <property type="molecule type" value="Genomic_DNA"/>
</dbReference>
<feature type="compositionally biased region" description="Polar residues" evidence="2">
    <location>
        <begin position="304"/>
        <end position="315"/>
    </location>
</feature>
<gene>
    <name evidence="4" type="ORF">R1flu_005059</name>
</gene>
<sequence>MSDLPPEIFFDDDNADREAGVIPSTPDINFELHMAIGEECQRAMASKMMETRYKIDKWTGVGNFTLWSCQMWDKLTAQGQARALLDERPELMREDEWMDLCSQVCSEIRLHLSDKIQMQVLGLTTSQELWKYLQKHYLNTSTSSRMHAKHKLWSCVMKDGEDLSAHVQKFTSVSCEIVALGDRPMNDEDKAFMLLWSLSNSLEHLMQTLMYGKDQFLFDDVYSALLSEDSKKMVGKTKAPSIALTVERGRTRGRSSNGKAKSGSKGRSKSRGRSQHDKKEIECWKCGKTGHMKKDCRGKAKASEASTSQEKASTS</sequence>
<keyword evidence="1" id="KW-0862">Zinc</keyword>
<dbReference type="GO" id="GO:0008270">
    <property type="term" value="F:zinc ion binding"/>
    <property type="evidence" value="ECO:0007669"/>
    <property type="project" value="UniProtKB-KW"/>
</dbReference>
<evidence type="ECO:0000313" key="5">
    <source>
        <dbReference type="Proteomes" id="UP001605036"/>
    </source>
</evidence>
<accession>A0ABD1YSV3</accession>
<dbReference type="Pfam" id="PF14223">
    <property type="entry name" value="Retrotran_gag_2"/>
    <property type="match status" value="1"/>
</dbReference>
<evidence type="ECO:0000313" key="4">
    <source>
        <dbReference type="EMBL" id="KAL2633580.1"/>
    </source>
</evidence>
<reference evidence="4 5" key="1">
    <citation type="submission" date="2024-09" db="EMBL/GenBank/DDBJ databases">
        <title>Chromosome-scale assembly of Riccia fluitans.</title>
        <authorList>
            <person name="Paukszto L."/>
            <person name="Sawicki J."/>
            <person name="Karawczyk K."/>
            <person name="Piernik-Szablinska J."/>
            <person name="Szczecinska M."/>
            <person name="Mazdziarz M."/>
        </authorList>
    </citation>
    <scope>NUCLEOTIDE SEQUENCE [LARGE SCALE GENOMIC DNA]</scope>
    <source>
        <strain evidence="4">Rf_01</strain>
        <tissue evidence="4">Aerial parts of the thallus</tissue>
    </source>
</reference>
<protein>
    <recommendedName>
        <fullName evidence="3">CCHC-type domain-containing protein</fullName>
    </recommendedName>
</protein>
<dbReference type="PANTHER" id="PTHR47481">
    <property type="match status" value="1"/>
</dbReference>
<dbReference type="PROSITE" id="PS50158">
    <property type="entry name" value="ZF_CCHC"/>
    <property type="match status" value="1"/>
</dbReference>
<feature type="domain" description="CCHC-type" evidence="3">
    <location>
        <begin position="283"/>
        <end position="297"/>
    </location>
</feature>
<evidence type="ECO:0000256" key="2">
    <source>
        <dbReference type="SAM" id="MobiDB-lite"/>
    </source>
</evidence>
<dbReference type="Pfam" id="PF00098">
    <property type="entry name" value="zf-CCHC"/>
    <property type="match status" value="1"/>
</dbReference>
<feature type="compositionally biased region" description="Basic residues" evidence="2">
    <location>
        <begin position="262"/>
        <end position="273"/>
    </location>
</feature>
<keyword evidence="5" id="KW-1185">Reference proteome</keyword>
<dbReference type="SMART" id="SM00343">
    <property type="entry name" value="ZnF_C2HC"/>
    <property type="match status" value="1"/>
</dbReference>
<keyword evidence="1" id="KW-0863">Zinc-finger</keyword>
<feature type="compositionally biased region" description="Basic and acidic residues" evidence="2">
    <location>
        <begin position="274"/>
        <end position="285"/>
    </location>
</feature>
<dbReference type="InterPro" id="IPR001878">
    <property type="entry name" value="Znf_CCHC"/>
</dbReference>
<organism evidence="4 5">
    <name type="scientific">Riccia fluitans</name>
    <dbReference type="NCBI Taxonomy" id="41844"/>
    <lineage>
        <taxon>Eukaryota</taxon>
        <taxon>Viridiplantae</taxon>
        <taxon>Streptophyta</taxon>
        <taxon>Embryophyta</taxon>
        <taxon>Marchantiophyta</taxon>
        <taxon>Marchantiopsida</taxon>
        <taxon>Marchantiidae</taxon>
        <taxon>Marchantiales</taxon>
        <taxon>Ricciaceae</taxon>
        <taxon>Riccia</taxon>
    </lineage>
</organism>
<dbReference type="AlphaFoldDB" id="A0ABD1YSV3"/>
<dbReference type="PANTHER" id="PTHR47481:SF7">
    <property type="entry name" value="CCHC-TYPE DOMAIN-CONTAINING PROTEIN"/>
    <property type="match status" value="1"/>
</dbReference>
<dbReference type="InterPro" id="IPR036875">
    <property type="entry name" value="Znf_CCHC_sf"/>
</dbReference>
<evidence type="ECO:0000256" key="1">
    <source>
        <dbReference type="PROSITE-ProRule" id="PRU00047"/>
    </source>
</evidence>
<feature type="region of interest" description="Disordered" evidence="2">
    <location>
        <begin position="243"/>
        <end position="315"/>
    </location>
</feature>
<comment type="caution">
    <text evidence="4">The sequence shown here is derived from an EMBL/GenBank/DDBJ whole genome shotgun (WGS) entry which is preliminary data.</text>
</comment>
<dbReference type="Proteomes" id="UP001605036">
    <property type="component" value="Unassembled WGS sequence"/>
</dbReference>
<dbReference type="SUPFAM" id="SSF57756">
    <property type="entry name" value="Retrovirus zinc finger-like domains"/>
    <property type="match status" value="1"/>
</dbReference>
<keyword evidence="1" id="KW-0479">Metal-binding</keyword>
<name>A0ABD1YSV3_9MARC</name>
<dbReference type="Gene3D" id="4.10.60.10">
    <property type="entry name" value="Zinc finger, CCHC-type"/>
    <property type="match status" value="1"/>
</dbReference>
<proteinExistence type="predicted"/>